<name>A0A212C4R5_CEREH</name>
<feature type="compositionally biased region" description="Polar residues" evidence="14">
    <location>
        <begin position="77"/>
        <end position="90"/>
    </location>
</feature>
<evidence type="ECO:0000259" key="15">
    <source>
        <dbReference type="PROSITE" id="PS50089"/>
    </source>
</evidence>
<keyword evidence="8" id="KW-0677">Repeat</keyword>
<dbReference type="GO" id="GO:0007411">
    <property type="term" value="P:axon guidance"/>
    <property type="evidence" value="ECO:0007669"/>
    <property type="project" value="TreeGrafter"/>
</dbReference>
<evidence type="ECO:0000256" key="11">
    <source>
        <dbReference type="ARBA" id="ARBA00022833"/>
    </source>
</evidence>
<evidence type="ECO:0000256" key="7">
    <source>
        <dbReference type="ARBA" id="ARBA00022723"/>
    </source>
</evidence>
<keyword evidence="18" id="KW-1185">Reference proteome</keyword>
<evidence type="ECO:0000256" key="13">
    <source>
        <dbReference type="PROSITE-ProRule" id="PRU00175"/>
    </source>
</evidence>
<evidence type="ECO:0000259" key="16">
    <source>
        <dbReference type="PROSITE" id="PS51284"/>
    </source>
</evidence>
<feature type="region of interest" description="Disordered" evidence="14">
    <location>
        <begin position="1"/>
        <end position="222"/>
    </location>
</feature>
<evidence type="ECO:0000256" key="6">
    <source>
        <dbReference type="ARBA" id="ARBA00022679"/>
    </source>
</evidence>
<dbReference type="CDD" id="cd19799">
    <property type="entry name" value="Bbox2_MYCBP2"/>
    <property type="match status" value="1"/>
</dbReference>
<keyword evidence="11" id="KW-0862">Zinc</keyword>
<evidence type="ECO:0000256" key="5">
    <source>
        <dbReference type="ARBA" id="ARBA00012249"/>
    </source>
</evidence>
<dbReference type="PANTHER" id="PTHR45943:SF1">
    <property type="entry name" value="E3 UBIQUITIN-PROTEIN LIGASE MYCBP2"/>
    <property type="match status" value="1"/>
</dbReference>
<feature type="domain" description="RING-type" evidence="15">
    <location>
        <begin position="1642"/>
        <end position="1693"/>
    </location>
</feature>
<protein>
    <recommendedName>
        <fullName evidence="5">RCR-type E3 ubiquitin transferase</fullName>
        <ecNumber evidence="5">2.3.2.33</ecNumber>
    </recommendedName>
</protein>
<dbReference type="GO" id="GO:0061630">
    <property type="term" value="F:ubiquitin protein ligase activity"/>
    <property type="evidence" value="ECO:0007669"/>
    <property type="project" value="UniProtKB-EC"/>
</dbReference>
<feature type="region of interest" description="Disordered" evidence="14">
    <location>
        <begin position="357"/>
        <end position="376"/>
    </location>
</feature>
<evidence type="ECO:0000256" key="3">
    <source>
        <dbReference type="ARBA" id="ARBA00004906"/>
    </source>
</evidence>
<evidence type="ECO:0000256" key="14">
    <source>
        <dbReference type="SAM" id="MobiDB-lite"/>
    </source>
</evidence>
<dbReference type="FunFam" id="3.30.40.10:FF:000078">
    <property type="entry name" value="E3 ubiquitin-protein ligase MYCBP2 isoform X1"/>
    <property type="match status" value="1"/>
</dbReference>
<dbReference type="InterPro" id="IPR004939">
    <property type="entry name" value="APC_su10/DOC_dom"/>
</dbReference>
<evidence type="ECO:0000313" key="18">
    <source>
        <dbReference type="Proteomes" id="UP000242450"/>
    </source>
</evidence>
<keyword evidence="6" id="KW-0808">Transferase</keyword>
<comment type="catalytic activity">
    <reaction evidence="1">
        <text>[E2 ubiquitin-conjugating enzyme]-S-ubiquitinyl-L-cysteine + [acceptor protein]-L-threonine = [E2 ubiquitin-conjugating enzyme]-L-cysteine + [acceptor protein]-3-O-ubiquitinyl-L-threonine.</text>
        <dbReference type="EC" id="2.3.2.33"/>
    </reaction>
</comment>
<dbReference type="CDD" id="cd16463">
    <property type="entry name" value="RING-H2_PHR"/>
    <property type="match status" value="1"/>
</dbReference>
<evidence type="ECO:0000256" key="10">
    <source>
        <dbReference type="ARBA" id="ARBA00022786"/>
    </source>
</evidence>
<comment type="subcellular location">
    <subcellularLocation>
        <location evidence="2">Cell projection</location>
        <location evidence="2">Axon</location>
    </subcellularLocation>
</comment>
<gene>
    <name evidence="17" type="ORF">Celaphus_00016700</name>
</gene>
<dbReference type="OrthoDB" id="6050183at2759"/>
<sequence length="1861" mass="206409">MDHTGDRGTISTSARPVCTSGKSELSSKHSRTLKPDGRMSRTTADQKKPRGTEGLSASESLMLKSDAAKLRSDSHSRSLSPNHNTLQTLKSDGRMSSGFRAESPGPGSRSSSPKPKTLPANRSSPSGASSPRSSSPHDKNLPQKSTAPVKTKLDPPRERSKSDSYTLDPDTLRKKKMPLTEPLRGRSTSPKPKPVPKDSKDSPGSENRAPSPHVVQENLHSEVVEVCTSSTLKTNSLTDSTCDESSEFKSVDEGSNKVHFSIGKAPLKEEQEMRASPKISRKCANRHTRPKKEKSSFLFKGEGSKPLEPAKQAMSPSVAECARAVFASFLWHEGIVHDAMACSSFLKFNPDLSKEHAPIRSSLNSQQPTEEKETKLKNRHSLEISSALNMFNIAPHGPDISKMGSINKNKVLSMLKEPPLHEKCEDGKAEATFEMSTHHATKSKSPLPLTLQHLVAFWEDISLATIKAASQNMIFPSPGSCAVLKKKECEKESKKAKKEKKKKEKTEVRPRGNLFGEMAQLAVGGPEKDTICELCGESHPYPVTYHMRQAHPGCGRYAGGQGYNSIGHFCGGWAGNCGDGGIGGSTWYLVCDRCREKYLREKQAAAREKVKQSRRKPMQVKTPRALPTMEAHQVIKANALFLLSLSSAAEPSILCYHPAKPFQSQLPSVREGISEDLPVKMPCLYLQTLARHHHENFVGYQDDNLFQDEMRYLRSTSVPAPYISVTPDASPNVFEEPESNMKSMPPSLETSPITDTDLAKRTVFQRSYSVVASEYDKQHSILPARVKAIPRRRVNSGDTEVGSSLLRHPSPELSRLISAHSSLSKGERNFQWPVLAFVIQHHDLEGLEIAMKQALRKSACRVFAMEEKDTRVCEHPLSDIVIAGEAAHPLPHTFHRLLQTISDLMMSLPSGSSLQQMALRCWSLKFKQSDHQFLHQSNVFHHINNILSKSDDGDSEESFSISIQSGFEAMSQVSHLTVIIFLLILNNVLKEKLKELCIVMCLKDLTSIVDIKTSSRPAMIGSLTDGSTETFWESGDEDKNKTKNITINCVKGINARYVSVHVDNSRDLGVDLDSRHIGWVTSELPGGDNHIIKIELKGPENTLRVRQVKVLGWKDGESTKIAGQISASVAQQRNCEAETLRVFRLITSQVFGKLISGDAEPTPEQEEKALLSSPEGEEKATSDADLKEHMVGIIFSRSKLTNLQKQVCAHIVQAIRMEATRVREEWEHAISSKENANSQPNDEDASSDAYCFELLSMVLALSGSNVGRQYLAQQLTLLQDLFSLLHTASPRVQRQSLPPADISDIIHSTEKGDWNKLGILDMFLGCIAKALTVQLKAKGTTITGTAGTSVGKGVTTVTLPVIFNSSYIRRGESHWWMKGSTPTQISEIIIKLVKDMAAGHLSEAWSRVTKNAIAETIIALTKMEEEFRSPVRCIATTRLWLALASLCVLDQDHVDRLSSGRWMGKDGQQKQMPMCDNHDDGETAAIILCNVCGNLCTDCDRFLHLHRRTKTHQRQVFKEEEEAIKVDLHEGCGRTKLFWLMALADSKTMKAMVEFREHTGKPTTSSSEACRFCGSRSGTELSAVGSVCPDADCQEYAKIACSKTHPCGHPCGGVKNEEHCLPCLHGCDKSATTLKQDADDMCMICFTEALSAAPAIQLDCSHVFHLQCCRRVLENRWLGPRITFGFISCPICKMCPKHGTDFLEYKCRYCCSVAVFFCFGTTHFCNACHDDFQRMTSIPKEELPHCPAVWNQHHKMDKGFNLEWLGIRSIVSEHQRAKGIKEATENTGEMIVFGDQAERKSQRQTVRRNRMSSPCCSSPHRRRVCSGLWSVQKCSHFLEHSDSFVYRERSCLHLPSGCGEV</sequence>
<evidence type="ECO:0000256" key="9">
    <source>
        <dbReference type="ARBA" id="ARBA00022771"/>
    </source>
</evidence>
<comment type="pathway">
    <text evidence="3">Protein modification; protein ubiquitination.</text>
</comment>
<dbReference type="GO" id="GO:0008582">
    <property type="term" value="P:regulation of synaptic assembly at neuromuscular junction"/>
    <property type="evidence" value="ECO:0007669"/>
    <property type="project" value="TreeGrafter"/>
</dbReference>
<feature type="region of interest" description="Disordered" evidence="14">
    <location>
        <begin position="270"/>
        <end position="311"/>
    </location>
</feature>
<dbReference type="GO" id="GO:0008270">
    <property type="term" value="F:zinc ion binding"/>
    <property type="evidence" value="ECO:0007669"/>
    <property type="project" value="UniProtKB-KW"/>
</dbReference>
<feature type="compositionally biased region" description="Basic and acidic residues" evidence="14">
    <location>
        <begin position="33"/>
        <end position="51"/>
    </location>
</feature>
<dbReference type="SUPFAM" id="SSF49785">
    <property type="entry name" value="Galactose-binding domain-like"/>
    <property type="match status" value="1"/>
</dbReference>
<comment type="caution">
    <text evidence="17">The sequence shown here is derived from an EMBL/GenBank/DDBJ whole genome shotgun (WGS) entry which is preliminary data.</text>
</comment>
<evidence type="ECO:0000256" key="2">
    <source>
        <dbReference type="ARBA" id="ARBA00004489"/>
    </source>
</evidence>
<dbReference type="InterPro" id="IPR001841">
    <property type="entry name" value="Znf_RING"/>
</dbReference>
<dbReference type="PANTHER" id="PTHR45943">
    <property type="entry name" value="E3 UBIQUITIN-PROTEIN LIGASE MYCBP2"/>
    <property type="match status" value="1"/>
</dbReference>
<feature type="compositionally biased region" description="Basic and acidic residues" evidence="14">
    <location>
        <begin position="66"/>
        <end position="76"/>
    </location>
</feature>
<dbReference type="PROSITE" id="PS50089">
    <property type="entry name" value="ZF_RING_2"/>
    <property type="match status" value="1"/>
</dbReference>
<dbReference type="EC" id="2.3.2.33" evidence="5"/>
<dbReference type="Proteomes" id="UP000242450">
    <property type="component" value="Chromosome 30"/>
</dbReference>
<keyword evidence="9 13" id="KW-0863">Zinc-finger</keyword>
<keyword evidence="12" id="KW-0966">Cell projection</keyword>
<keyword evidence="7" id="KW-0479">Metal-binding</keyword>
<dbReference type="Gene3D" id="2.60.120.260">
    <property type="entry name" value="Galactose-binding domain-like"/>
    <property type="match status" value="1"/>
</dbReference>
<evidence type="ECO:0000256" key="12">
    <source>
        <dbReference type="ARBA" id="ARBA00023273"/>
    </source>
</evidence>
<dbReference type="GO" id="GO:0005886">
    <property type="term" value="C:plasma membrane"/>
    <property type="evidence" value="ECO:0007669"/>
    <property type="project" value="TreeGrafter"/>
</dbReference>
<dbReference type="InterPro" id="IPR013083">
    <property type="entry name" value="Znf_RING/FYVE/PHD"/>
</dbReference>
<dbReference type="SMART" id="SM00184">
    <property type="entry name" value="RING"/>
    <property type="match status" value="1"/>
</dbReference>
<feature type="compositionally biased region" description="Basic residues" evidence="14">
    <location>
        <begin position="279"/>
        <end position="292"/>
    </location>
</feature>
<evidence type="ECO:0000256" key="1">
    <source>
        <dbReference type="ARBA" id="ARBA00000333"/>
    </source>
</evidence>
<reference evidence="17 18" key="1">
    <citation type="journal article" date="2018" name="Mol. Genet. Genomics">
        <title>The red deer Cervus elaphus genome CerEla1.0: sequencing, annotating, genes, and chromosomes.</title>
        <authorList>
            <person name="Bana N.A."/>
            <person name="Nyiri A."/>
            <person name="Nagy J."/>
            <person name="Frank K."/>
            <person name="Nagy T."/>
            <person name="Steger V."/>
            <person name="Schiller M."/>
            <person name="Lakatos P."/>
            <person name="Sugar L."/>
            <person name="Horn P."/>
            <person name="Barta E."/>
            <person name="Orosz L."/>
        </authorList>
    </citation>
    <scope>NUCLEOTIDE SEQUENCE [LARGE SCALE GENOMIC DNA]</scope>
    <source>
        <strain evidence="17">Hungarian</strain>
    </source>
</reference>
<feature type="domain" description="DOC" evidence="16">
    <location>
        <begin position="981"/>
        <end position="1137"/>
    </location>
</feature>
<dbReference type="InterPro" id="IPR008979">
    <property type="entry name" value="Galactose-bd-like_sf"/>
</dbReference>
<dbReference type="Gene3D" id="3.30.40.10">
    <property type="entry name" value="Zinc/RING finger domain, C3HC4 (zinc finger)"/>
    <property type="match status" value="1"/>
</dbReference>
<dbReference type="PROSITE" id="PS51284">
    <property type="entry name" value="DOC"/>
    <property type="match status" value="1"/>
</dbReference>
<organism evidence="17 18">
    <name type="scientific">Cervus elaphus hippelaphus</name>
    <name type="common">European red deer</name>
    <dbReference type="NCBI Taxonomy" id="46360"/>
    <lineage>
        <taxon>Eukaryota</taxon>
        <taxon>Metazoa</taxon>
        <taxon>Chordata</taxon>
        <taxon>Craniata</taxon>
        <taxon>Vertebrata</taxon>
        <taxon>Euteleostomi</taxon>
        <taxon>Mammalia</taxon>
        <taxon>Eutheria</taxon>
        <taxon>Laurasiatheria</taxon>
        <taxon>Artiodactyla</taxon>
        <taxon>Ruminantia</taxon>
        <taxon>Pecora</taxon>
        <taxon>Cervidae</taxon>
        <taxon>Cervinae</taxon>
        <taxon>Cervus</taxon>
    </lineage>
</organism>
<feature type="compositionally biased region" description="Basic and acidic residues" evidence="14">
    <location>
        <begin position="151"/>
        <end position="162"/>
    </location>
</feature>
<dbReference type="SUPFAM" id="SSF57850">
    <property type="entry name" value="RING/U-box"/>
    <property type="match status" value="1"/>
</dbReference>
<evidence type="ECO:0000256" key="8">
    <source>
        <dbReference type="ARBA" id="ARBA00022737"/>
    </source>
</evidence>
<comment type="similarity">
    <text evidence="4">Belongs to the RING-Cys relay (RCR) family.</text>
</comment>
<dbReference type="GO" id="GO:0030424">
    <property type="term" value="C:axon"/>
    <property type="evidence" value="ECO:0007669"/>
    <property type="project" value="UniProtKB-SubCell"/>
</dbReference>
<accession>A0A212C4R5</accession>
<dbReference type="EMBL" id="MKHE01000030">
    <property type="protein sequence ID" value="OWK00844.1"/>
    <property type="molecule type" value="Genomic_DNA"/>
</dbReference>
<feature type="compositionally biased region" description="Polar residues" evidence="14">
    <location>
        <begin position="9"/>
        <end position="24"/>
    </location>
</feature>
<proteinExistence type="inferred from homology"/>
<feature type="region of interest" description="Disordered" evidence="14">
    <location>
        <begin position="1156"/>
        <end position="1183"/>
    </location>
</feature>
<dbReference type="GO" id="GO:0005634">
    <property type="term" value="C:nucleus"/>
    <property type="evidence" value="ECO:0007669"/>
    <property type="project" value="TreeGrafter"/>
</dbReference>
<dbReference type="SMART" id="SM01337">
    <property type="entry name" value="APC10"/>
    <property type="match status" value="1"/>
</dbReference>
<feature type="compositionally biased region" description="Low complexity" evidence="14">
    <location>
        <begin position="103"/>
        <end position="134"/>
    </location>
</feature>
<evidence type="ECO:0000313" key="17">
    <source>
        <dbReference type="EMBL" id="OWK00844.1"/>
    </source>
</evidence>
<evidence type="ECO:0000256" key="4">
    <source>
        <dbReference type="ARBA" id="ARBA00005415"/>
    </source>
</evidence>
<keyword evidence="10" id="KW-0833">Ubl conjugation pathway</keyword>